<dbReference type="CDD" id="cd00383">
    <property type="entry name" value="trans_reg_C"/>
    <property type="match status" value="1"/>
</dbReference>
<evidence type="ECO:0000313" key="12">
    <source>
        <dbReference type="Proteomes" id="UP001596523"/>
    </source>
</evidence>
<evidence type="ECO:0000256" key="8">
    <source>
        <dbReference type="SAM" id="MobiDB-lite"/>
    </source>
</evidence>
<feature type="region of interest" description="Disordered" evidence="8">
    <location>
        <begin position="1"/>
        <end position="24"/>
    </location>
</feature>
<evidence type="ECO:0000256" key="6">
    <source>
        <dbReference type="PROSITE-ProRule" id="PRU00169"/>
    </source>
</evidence>
<comment type="caution">
    <text evidence="6">Lacks conserved residue(s) required for the propagation of feature annotation.</text>
</comment>
<sequence length="252" mass="27404">MNQTPPSPSSRRSPGDRPGPPTDGPLVLVAVADERALPVIGGLLEREGYRVHRAADGSATLRALRELRPDALLLGLRLPGGDAWKLLARARAMSDLPIILLDQVYVADAAARAYREGADDYLTYATPAAEALPRLAVRLRRMGTPARQAAVLDDGWLTVDLTARIVMVGGRQVPLAPLEFELLHAFARHPGQVLGHAQLLRIGWDDAAEGDVSRVKYALRRLRRSIEAATGQKVPVVAVRGIGYRYEPPRVM</sequence>
<keyword evidence="4 7" id="KW-0238">DNA-binding</keyword>
<evidence type="ECO:0000259" key="10">
    <source>
        <dbReference type="PROSITE" id="PS51755"/>
    </source>
</evidence>
<dbReference type="Gene3D" id="1.10.10.10">
    <property type="entry name" value="Winged helix-like DNA-binding domain superfamily/Winged helix DNA-binding domain"/>
    <property type="match status" value="1"/>
</dbReference>
<protein>
    <submittedName>
        <fullName evidence="11">Response regulator transcription factor</fullName>
    </submittedName>
</protein>
<keyword evidence="3" id="KW-0805">Transcription regulation</keyword>
<accession>A0ABW2JRQ2</accession>
<reference evidence="12" key="1">
    <citation type="journal article" date="2019" name="Int. J. Syst. Evol. Microbiol.">
        <title>The Global Catalogue of Microorganisms (GCM) 10K type strain sequencing project: providing services to taxonomists for standard genome sequencing and annotation.</title>
        <authorList>
            <consortium name="The Broad Institute Genomics Platform"/>
            <consortium name="The Broad Institute Genome Sequencing Center for Infectious Disease"/>
            <person name="Wu L."/>
            <person name="Ma J."/>
        </authorList>
    </citation>
    <scope>NUCLEOTIDE SEQUENCE [LARGE SCALE GENOMIC DNA]</scope>
    <source>
        <strain evidence="12">SYNS20</strain>
    </source>
</reference>
<keyword evidence="2" id="KW-0902">Two-component regulatory system</keyword>
<name>A0ABW2JRQ2_9ACTN</name>
<evidence type="ECO:0000313" key="11">
    <source>
        <dbReference type="EMBL" id="MFC7308073.1"/>
    </source>
</evidence>
<evidence type="ECO:0000259" key="9">
    <source>
        <dbReference type="PROSITE" id="PS50110"/>
    </source>
</evidence>
<dbReference type="InterPro" id="IPR001789">
    <property type="entry name" value="Sig_transdc_resp-reg_receiver"/>
</dbReference>
<dbReference type="PROSITE" id="PS50110">
    <property type="entry name" value="RESPONSE_REGULATORY"/>
    <property type="match status" value="1"/>
</dbReference>
<evidence type="ECO:0000256" key="5">
    <source>
        <dbReference type="ARBA" id="ARBA00023163"/>
    </source>
</evidence>
<dbReference type="PANTHER" id="PTHR48111">
    <property type="entry name" value="REGULATOR OF RPOS"/>
    <property type="match status" value="1"/>
</dbReference>
<dbReference type="InterPro" id="IPR039420">
    <property type="entry name" value="WalR-like"/>
</dbReference>
<comment type="caution">
    <text evidence="11">The sequence shown here is derived from an EMBL/GenBank/DDBJ whole genome shotgun (WGS) entry which is preliminary data.</text>
</comment>
<dbReference type="InterPro" id="IPR016032">
    <property type="entry name" value="Sig_transdc_resp-reg_C-effctor"/>
</dbReference>
<dbReference type="SMART" id="SM00448">
    <property type="entry name" value="REC"/>
    <property type="match status" value="1"/>
</dbReference>
<keyword evidence="5" id="KW-0804">Transcription</keyword>
<dbReference type="Gene3D" id="3.40.50.2300">
    <property type="match status" value="1"/>
</dbReference>
<dbReference type="PANTHER" id="PTHR48111:SF21">
    <property type="entry name" value="DNA-BINDING DUAL MASTER TRANSCRIPTIONAL REGULATOR RPAA"/>
    <property type="match status" value="1"/>
</dbReference>
<evidence type="ECO:0000256" key="2">
    <source>
        <dbReference type="ARBA" id="ARBA00023012"/>
    </source>
</evidence>
<keyword evidence="12" id="KW-1185">Reference proteome</keyword>
<dbReference type="Pfam" id="PF00072">
    <property type="entry name" value="Response_reg"/>
    <property type="match status" value="1"/>
</dbReference>
<evidence type="ECO:0000256" key="7">
    <source>
        <dbReference type="PROSITE-ProRule" id="PRU01091"/>
    </source>
</evidence>
<dbReference type="RefSeq" id="WP_381835739.1">
    <property type="nucleotide sequence ID" value="NZ_JBHTCF010000014.1"/>
</dbReference>
<dbReference type="Proteomes" id="UP001596523">
    <property type="component" value="Unassembled WGS sequence"/>
</dbReference>
<dbReference type="InterPro" id="IPR001867">
    <property type="entry name" value="OmpR/PhoB-type_DNA-bd"/>
</dbReference>
<dbReference type="SUPFAM" id="SSF46894">
    <property type="entry name" value="C-terminal effector domain of the bipartite response regulators"/>
    <property type="match status" value="1"/>
</dbReference>
<dbReference type="InterPro" id="IPR036388">
    <property type="entry name" value="WH-like_DNA-bd_sf"/>
</dbReference>
<dbReference type="InterPro" id="IPR011006">
    <property type="entry name" value="CheY-like_superfamily"/>
</dbReference>
<evidence type="ECO:0000256" key="1">
    <source>
        <dbReference type="ARBA" id="ARBA00022553"/>
    </source>
</evidence>
<dbReference type="Pfam" id="PF00486">
    <property type="entry name" value="Trans_reg_C"/>
    <property type="match status" value="1"/>
</dbReference>
<feature type="domain" description="OmpR/PhoB-type" evidence="10">
    <location>
        <begin position="147"/>
        <end position="248"/>
    </location>
</feature>
<dbReference type="SUPFAM" id="SSF52172">
    <property type="entry name" value="CheY-like"/>
    <property type="match status" value="1"/>
</dbReference>
<dbReference type="SMART" id="SM00862">
    <property type="entry name" value="Trans_reg_C"/>
    <property type="match status" value="1"/>
</dbReference>
<dbReference type="EMBL" id="JBHTCF010000014">
    <property type="protein sequence ID" value="MFC7308073.1"/>
    <property type="molecule type" value="Genomic_DNA"/>
</dbReference>
<organism evidence="11 12">
    <name type="scientific">Streptomyces monticola</name>
    <dbReference type="NCBI Taxonomy" id="2666263"/>
    <lineage>
        <taxon>Bacteria</taxon>
        <taxon>Bacillati</taxon>
        <taxon>Actinomycetota</taxon>
        <taxon>Actinomycetes</taxon>
        <taxon>Kitasatosporales</taxon>
        <taxon>Streptomycetaceae</taxon>
        <taxon>Streptomyces</taxon>
    </lineage>
</organism>
<evidence type="ECO:0000256" key="3">
    <source>
        <dbReference type="ARBA" id="ARBA00023015"/>
    </source>
</evidence>
<feature type="DNA-binding region" description="OmpR/PhoB-type" evidence="7">
    <location>
        <begin position="147"/>
        <end position="248"/>
    </location>
</feature>
<evidence type="ECO:0000256" key="4">
    <source>
        <dbReference type="ARBA" id="ARBA00023125"/>
    </source>
</evidence>
<keyword evidence="1" id="KW-0597">Phosphoprotein</keyword>
<dbReference type="PROSITE" id="PS51755">
    <property type="entry name" value="OMPR_PHOB"/>
    <property type="match status" value="1"/>
</dbReference>
<gene>
    <name evidence="11" type="ORF">ACFQVC_28070</name>
</gene>
<proteinExistence type="predicted"/>
<feature type="domain" description="Response regulatory" evidence="9">
    <location>
        <begin position="26"/>
        <end position="139"/>
    </location>
</feature>